<evidence type="ECO:0000313" key="4">
    <source>
        <dbReference type="Proteomes" id="UP000813463"/>
    </source>
</evidence>
<dbReference type="RefSeq" id="XP_021841138.2">
    <property type="nucleotide sequence ID" value="XM_021985446.2"/>
</dbReference>
<dbReference type="Pfam" id="PF04937">
    <property type="entry name" value="DUF659"/>
    <property type="match status" value="1"/>
</dbReference>
<dbReference type="InterPro" id="IPR008906">
    <property type="entry name" value="HATC_C_dom"/>
</dbReference>
<dbReference type="KEGG" id="soe:110781219"/>
<organism evidence="4 5">
    <name type="scientific">Spinacia oleracea</name>
    <name type="common">Spinach</name>
    <dbReference type="NCBI Taxonomy" id="3562"/>
    <lineage>
        <taxon>Eukaryota</taxon>
        <taxon>Viridiplantae</taxon>
        <taxon>Streptophyta</taxon>
        <taxon>Embryophyta</taxon>
        <taxon>Tracheophyta</taxon>
        <taxon>Spermatophyta</taxon>
        <taxon>Magnoliopsida</taxon>
        <taxon>eudicotyledons</taxon>
        <taxon>Gunneridae</taxon>
        <taxon>Pentapetalae</taxon>
        <taxon>Caryophyllales</taxon>
        <taxon>Chenopodiaceae</taxon>
        <taxon>Chenopodioideae</taxon>
        <taxon>Anserineae</taxon>
        <taxon>Spinacia</taxon>
    </lineage>
</organism>
<dbReference type="InterPro" id="IPR012337">
    <property type="entry name" value="RNaseH-like_sf"/>
</dbReference>
<dbReference type="AlphaFoldDB" id="A0A9R0I1Y2"/>
<evidence type="ECO:0000256" key="1">
    <source>
        <dbReference type="SAM" id="MobiDB-lite"/>
    </source>
</evidence>
<accession>A0A9R0I1Y2</accession>
<sequence>MNRRNDHGKIRSSIDKGKGKMFDTDDSNNLQNQYQHVDEFRQRISNFLYENNINPNVVKSRSFQELMNVGGRGSLLQPHVPTVSDLRGEILQENYQKLQLRVANMKKFWEFTGCSLILDVWVNEMMKKTFLNVLVNCPLGTVYLQSIDVTFVVNDVQAMEKVVECLIFEVDAKNVLQVISCSASPWLDVVRERIKEKHQWMFWNISATYCLELMLEKVASSINWVKDTIEKAKRVTRVVHSDPSILDMLKEASVHETEDYYLVKSARIKAATPFLTLENMLLRRIDLETMFTSVEWKNSRIGLSSKGRNVANLVVKDKSFWVGVTLVAKAGMPIVNMLRLVNDGNNDVNRPHMGILYETMDQMKETIREEIGRKKAEDLWVVIDEIWNYILHSPVHAAGYYLNPKLFYAEDFVDDPEVLGGIMTTVRKLGGSQYTQQLIIQQLDLYRVARGDFRRGMSERHIFSPVEWWKLFGSNYPELQSLAVRILGLTCNGASSCELRREVAEKQLSIRKTHPSHEELMQKCFVCYNLNLKNLDDLNFKFNLVARELDPLDDWVVGEF</sequence>
<keyword evidence="4" id="KW-1185">Reference proteome</keyword>
<name>A0A9R0I1Y2_SPIOL</name>
<feature type="domain" description="DUF659" evidence="2">
    <location>
        <begin position="81"/>
        <end position="235"/>
    </location>
</feature>
<dbReference type="SUPFAM" id="SSF53098">
    <property type="entry name" value="Ribonuclease H-like"/>
    <property type="match status" value="1"/>
</dbReference>
<dbReference type="Proteomes" id="UP000813463">
    <property type="component" value="Chromosome 6"/>
</dbReference>
<evidence type="ECO:0000313" key="5">
    <source>
        <dbReference type="RefSeq" id="XP_021841138.2"/>
    </source>
</evidence>
<evidence type="ECO:0000259" key="3">
    <source>
        <dbReference type="Pfam" id="PF05699"/>
    </source>
</evidence>
<evidence type="ECO:0000259" key="2">
    <source>
        <dbReference type="Pfam" id="PF04937"/>
    </source>
</evidence>
<reference evidence="5" key="2">
    <citation type="submission" date="2025-08" db="UniProtKB">
        <authorList>
            <consortium name="RefSeq"/>
        </authorList>
    </citation>
    <scope>IDENTIFICATION</scope>
    <source>
        <tissue evidence="5">Leaf</tissue>
    </source>
</reference>
<dbReference type="InterPro" id="IPR007021">
    <property type="entry name" value="DUF659"/>
</dbReference>
<dbReference type="PANTHER" id="PTHR32166:SF63">
    <property type="entry name" value="HAT TRANSPOSON SUPERFAMILY PROTEIN"/>
    <property type="match status" value="1"/>
</dbReference>
<protein>
    <recommendedName>
        <fullName evidence="6">HAT C-terminal dimerisation domain-containing protein</fullName>
    </recommendedName>
</protein>
<reference evidence="4" key="1">
    <citation type="journal article" date="2021" name="Nat. Commun.">
        <title>Genomic analyses provide insights into spinach domestication and the genetic basis of agronomic traits.</title>
        <authorList>
            <person name="Cai X."/>
            <person name="Sun X."/>
            <person name="Xu C."/>
            <person name="Sun H."/>
            <person name="Wang X."/>
            <person name="Ge C."/>
            <person name="Zhang Z."/>
            <person name="Wang Q."/>
            <person name="Fei Z."/>
            <person name="Jiao C."/>
            <person name="Wang Q."/>
        </authorList>
    </citation>
    <scope>NUCLEOTIDE SEQUENCE [LARGE SCALE GENOMIC DNA]</scope>
    <source>
        <strain evidence="4">cv. Varoflay</strain>
    </source>
</reference>
<dbReference type="Pfam" id="PF05699">
    <property type="entry name" value="Dimer_Tnp_hAT"/>
    <property type="match status" value="1"/>
</dbReference>
<evidence type="ECO:0008006" key="6">
    <source>
        <dbReference type="Google" id="ProtNLM"/>
    </source>
</evidence>
<gene>
    <name evidence="5" type="primary">LOC110781219</name>
</gene>
<feature type="region of interest" description="Disordered" evidence="1">
    <location>
        <begin position="1"/>
        <end position="22"/>
    </location>
</feature>
<dbReference type="GO" id="GO:0046983">
    <property type="term" value="F:protein dimerization activity"/>
    <property type="evidence" value="ECO:0007669"/>
    <property type="project" value="InterPro"/>
</dbReference>
<proteinExistence type="predicted"/>
<feature type="domain" description="HAT C-terminal dimerisation" evidence="3">
    <location>
        <begin position="461"/>
        <end position="496"/>
    </location>
</feature>
<dbReference type="GeneID" id="110781219"/>
<dbReference type="PANTHER" id="PTHR32166">
    <property type="entry name" value="OSJNBA0013A04.12 PROTEIN"/>
    <property type="match status" value="1"/>
</dbReference>